<accession>A0A5C8F8U3</accession>
<organism evidence="1 2">
    <name type="scientific">Brachyspira aalborgi</name>
    <dbReference type="NCBI Taxonomy" id="29522"/>
    <lineage>
        <taxon>Bacteria</taxon>
        <taxon>Pseudomonadati</taxon>
        <taxon>Spirochaetota</taxon>
        <taxon>Spirochaetia</taxon>
        <taxon>Brachyspirales</taxon>
        <taxon>Brachyspiraceae</taxon>
        <taxon>Brachyspira</taxon>
    </lineage>
</organism>
<gene>
    <name evidence="1" type="ORF">EPJ70_04400</name>
</gene>
<dbReference type="RefSeq" id="WP_147526239.1">
    <property type="nucleotide sequence ID" value="NZ_SAYG01000006.1"/>
</dbReference>
<dbReference type="AlphaFoldDB" id="A0A5C8F8U3"/>
<comment type="caution">
    <text evidence="1">The sequence shown here is derived from an EMBL/GenBank/DDBJ whole genome shotgun (WGS) entry which is preliminary data.</text>
</comment>
<evidence type="ECO:0000313" key="1">
    <source>
        <dbReference type="EMBL" id="TXJ45632.1"/>
    </source>
</evidence>
<evidence type="ECO:0000313" key="2">
    <source>
        <dbReference type="Proteomes" id="UP000324574"/>
    </source>
</evidence>
<reference evidence="1 2" key="1">
    <citation type="journal article" date="1992" name="Lakartidningen">
        <title>[Penicillin V and not amoxicillin is the first choice preparation in acute otitis].</title>
        <authorList>
            <person name="Kamme C."/>
            <person name="Lundgren K."/>
            <person name="Prellner K."/>
        </authorList>
    </citation>
    <scope>NUCLEOTIDE SEQUENCE [LARGE SCALE GENOMIC DNA]</scope>
    <source>
        <strain evidence="1 2">PC3714II</strain>
    </source>
</reference>
<dbReference type="EMBL" id="SAYG01000006">
    <property type="protein sequence ID" value="TXJ45632.1"/>
    <property type="molecule type" value="Genomic_DNA"/>
</dbReference>
<protein>
    <submittedName>
        <fullName evidence="1">Uncharacterized protein</fullName>
    </submittedName>
</protein>
<dbReference type="Proteomes" id="UP000324574">
    <property type="component" value="Unassembled WGS sequence"/>
</dbReference>
<sequence>MLKYIGIAYNNKKNLYKEKIPIIPMISLYKDNYKNKYASFFNHDHSTEPIAYVEIFGLSIEPNMVAQTIRVNYSETNEERKYIKSIYNTTIEKLIETKNEEFKKLILQLEDNISNEHKKMFIESVAISDKGIVERMFPELIEKIDSDGLINLNQFKVISSGLYEYNNFIIYAHRFFRRGCSINNTLNTQLLSKLEYLSINTKKLTNVKIKIDLDMIGLLDSYTCIKEYQYIWGPKFNDDLNKIANGITEHAIKEDEKQISSYDKVEFYWDSKKDDKTFQCEEITNDNFNHHKEFFRNRYVHSIIKFNEETPFHLDGAIREYNIDNYLIRINKKISDDMNDSIRYIKLWRLDGNIEVNIWKDLISSFYAENKLVGEYFGGIDTKLQTAKSPIKNLYLLNNLIVHIRFLENINELHTMIADEFIDRIGKINIQNNKYINFPAILCSKKEDINKIENKFLKLLQCIVNDIHISYSIIALYNGEYVLYSFAGLVKDFNYFFQKNNYIHIPNNKDGINDYIENLYKYMCNNYKKRDSKILNYLTYEGILRV</sequence>
<name>A0A5C8F8U3_9SPIR</name>
<proteinExistence type="predicted"/>